<name>A0A834HJ54_RHYFE</name>
<dbReference type="GO" id="GO:0016042">
    <property type="term" value="P:lipid catabolic process"/>
    <property type="evidence" value="ECO:0007669"/>
    <property type="project" value="UniProtKB-KW"/>
</dbReference>
<dbReference type="InterPro" id="IPR029058">
    <property type="entry name" value="AB_hydrolase_fold"/>
</dbReference>
<dbReference type="FunFam" id="3.40.50.1820:FF:000057">
    <property type="entry name" value="Lipase"/>
    <property type="match status" value="1"/>
</dbReference>
<evidence type="ECO:0000256" key="2">
    <source>
        <dbReference type="ARBA" id="ARBA00022729"/>
    </source>
</evidence>
<feature type="domain" description="AB hydrolase-1" evidence="7">
    <location>
        <begin position="5"/>
        <end position="120"/>
    </location>
</feature>
<evidence type="ECO:0000256" key="1">
    <source>
        <dbReference type="ARBA" id="ARBA00010701"/>
    </source>
</evidence>
<dbReference type="InterPro" id="IPR000073">
    <property type="entry name" value="AB_hydrolase_1"/>
</dbReference>
<dbReference type="EMBL" id="JAACXV010023264">
    <property type="protein sequence ID" value="KAF7263090.1"/>
    <property type="molecule type" value="Genomic_DNA"/>
</dbReference>
<reference evidence="8" key="1">
    <citation type="submission" date="2020-08" db="EMBL/GenBank/DDBJ databases">
        <title>Genome sequencing and assembly of the red palm weevil Rhynchophorus ferrugineus.</title>
        <authorList>
            <person name="Dias G.B."/>
            <person name="Bergman C.M."/>
            <person name="Manee M."/>
        </authorList>
    </citation>
    <scope>NUCLEOTIDE SEQUENCE</scope>
    <source>
        <strain evidence="8">AA-2017</strain>
        <tissue evidence="8">Whole larva</tissue>
    </source>
</reference>
<evidence type="ECO:0000256" key="4">
    <source>
        <dbReference type="ARBA" id="ARBA00022963"/>
    </source>
</evidence>
<sequence>MIILGYDVWLANSRANTYSMRHETLKLTDPKFWDFSFHEKGYYDLPACIDHILNVTGKTKLTFIGYSQGTTEAMVLTSTKPEYNDKINVMIFLSPVGYVKNVRSPVVHLVRQHQEIFDYLRQLQIYGMPWNRWLSKLTEITCNDVSPLQNICISILQLIFGFDIPQMDRSLLTVLLSTTPAGFSFKELIHFGQEISSGQFQQFDYGEKNMEIYGAPVAPAYDVSKITCPVVAYYGMNDFLASVEDVEKLLDEFPGRPERKRIPYELFNHIDFVFAKDAKVLVYDSVIDVCNKYNTFFNFLQ</sequence>
<keyword evidence="4" id="KW-0442">Lipid degradation</keyword>
<keyword evidence="9" id="KW-1185">Reference proteome</keyword>
<evidence type="ECO:0000256" key="6">
    <source>
        <dbReference type="ARBA" id="ARBA00023180"/>
    </source>
</evidence>
<dbReference type="SUPFAM" id="SSF53474">
    <property type="entry name" value="alpha/beta-Hydrolases"/>
    <property type="match status" value="1"/>
</dbReference>
<organism evidence="8 9">
    <name type="scientific">Rhynchophorus ferrugineus</name>
    <name type="common">Red palm weevil</name>
    <name type="synonym">Curculio ferrugineus</name>
    <dbReference type="NCBI Taxonomy" id="354439"/>
    <lineage>
        <taxon>Eukaryota</taxon>
        <taxon>Metazoa</taxon>
        <taxon>Ecdysozoa</taxon>
        <taxon>Arthropoda</taxon>
        <taxon>Hexapoda</taxon>
        <taxon>Insecta</taxon>
        <taxon>Pterygota</taxon>
        <taxon>Neoptera</taxon>
        <taxon>Endopterygota</taxon>
        <taxon>Coleoptera</taxon>
        <taxon>Polyphaga</taxon>
        <taxon>Cucujiformia</taxon>
        <taxon>Curculionidae</taxon>
        <taxon>Dryophthorinae</taxon>
        <taxon>Rhynchophorus</taxon>
    </lineage>
</organism>
<dbReference type="GO" id="GO:0016787">
    <property type="term" value="F:hydrolase activity"/>
    <property type="evidence" value="ECO:0007669"/>
    <property type="project" value="UniProtKB-KW"/>
</dbReference>
<dbReference type="PANTHER" id="PTHR11005">
    <property type="entry name" value="LYSOSOMAL ACID LIPASE-RELATED"/>
    <property type="match status" value="1"/>
</dbReference>
<comment type="caution">
    <text evidence="8">The sequence shown here is derived from an EMBL/GenBank/DDBJ whole genome shotgun (WGS) entry which is preliminary data.</text>
</comment>
<dbReference type="Proteomes" id="UP000625711">
    <property type="component" value="Unassembled WGS sequence"/>
</dbReference>
<keyword evidence="5" id="KW-0443">Lipid metabolism</keyword>
<keyword evidence="6" id="KW-0325">Glycoprotein</keyword>
<accession>A0A834HJ54</accession>
<evidence type="ECO:0000256" key="5">
    <source>
        <dbReference type="ARBA" id="ARBA00023098"/>
    </source>
</evidence>
<evidence type="ECO:0000259" key="7">
    <source>
        <dbReference type="Pfam" id="PF00561"/>
    </source>
</evidence>
<dbReference type="Pfam" id="PF00561">
    <property type="entry name" value="Abhydrolase_1"/>
    <property type="match status" value="1"/>
</dbReference>
<dbReference type="OrthoDB" id="9974421at2759"/>
<dbReference type="AlphaFoldDB" id="A0A834HJ54"/>
<evidence type="ECO:0000313" key="8">
    <source>
        <dbReference type="EMBL" id="KAF7263090.1"/>
    </source>
</evidence>
<dbReference type="Gene3D" id="3.40.50.1820">
    <property type="entry name" value="alpha/beta hydrolase"/>
    <property type="match status" value="1"/>
</dbReference>
<protein>
    <recommendedName>
        <fullName evidence="7">AB hydrolase-1 domain-containing protein</fullName>
    </recommendedName>
</protein>
<comment type="similarity">
    <text evidence="1">Belongs to the AB hydrolase superfamily. Lipase family.</text>
</comment>
<gene>
    <name evidence="8" type="ORF">GWI33_003626</name>
</gene>
<keyword evidence="3" id="KW-0378">Hydrolase</keyword>
<evidence type="ECO:0000313" key="9">
    <source>
        <dbReference type="Proteomes" id="UP000625711"/>
    </source>
</evidence>
<proteinExistence type="inferred from homology"/>
<evidence type="ECO:0000256" key="3">
    <source>
        <dbReference type="ARBA" id="ARBA00022801"/>
    </source>
</evidence>
<keyword evidence="2" id="KW-0732">Signal</keyword>